<reference evidence="1 2" key="1">
    <citation type="journal article" date="2019" name="Commun. Biol.">
        <title>The bagworm genome reveals a unique fibroin gene that provides high tensile strength.</title>
        <authorList>
            <person name="Kono N."/>
            <person name="Nakamura H."/>
            <person name="Ohtoshi R."/>
            <person name="Tomita M."/>
            <person name="Numata K."/>
            <person name="Arakawa K."/>
        </authorList>
    </citation>
    <scope>NUCLEOTIDE SEQUENCE [LARGE SCALE GENOMIC DNA]</scope>
</reference>
<evidence type="ECO:0000313" key="1">
    <source>
        <dbReference type="EMBL" id="GBP84927.1"/>
    </source>
</evidence>
<protein>
    <submittedName>
        <fullName evidence="1">Uncharacterized protein</fullName>
    </submittedName>
</protein>
<proteinExistence type="predicted"/>
<gene>
    <name evidence="1" type="ORF">EVAR_59614_1</name>
</gene>
<evidence type="ECO:0000313" key="2">
    <source>
        <dbReference type="Proteomes" id="UP000299102"/>
    </source>
</evidence>
<accession>A0A4C1ZEA8</accession>
<organism evidence="1 2">
    <name type="scientific">Eumeta variegata</name>
    <name type="common">Bagworm moth</name>
    <name type="synonym">Eumeta japonica</name>
    <dbReference type="NCBI Taxonomy" id="151549"/>
    <lineage>
        <taxon>Eukaryota</taxon>
        <taxon>Metazoa</taxon>
        <taxon>Ecdysozoa</taxon>
        <taxon>Arthropoda</taxon>
        <taxon>Hexapoda</taxon>
        <taxon>Insecta</taxon>
        <taxon>Pterygota</taxon>
        <taxon>Neoptera</taxon>
        <taxon>Endopterygota</taxon>
        <taxon>Lepidoptera</taxon>
        <taxon>Glossata</taxon>
        <taxon>Ditrysia</taxon>
        <taxon>Tineoidea</taxon>
        <taxon>Psychidae</taxon>
        <taxon>Oiketicinae</taxon>
        <taxon>Eumeta</taxon>
    </lineage>
</organism>
<dbReference type="Proteomes" id="UP000299102">
    <property type="component" value="Unassembled WGS sequence"/>
</dbReference>
<comment type="caution">
    <text evidence="1">The sequence shown here is derived from an EMBL/GenBank/DDBJ whole genome shotgun (WGS) entry which is preliminary data.</text>
</comment>
<dbReference type="EMBL" id="BGZK01001706">
    <property type="protein sequence ID" value="GBP84927.1"/>
    <property type="molecule type" value="Genomic_DNA"/>
</dbReference>
<dbReference type="AlphaFoldDB" id="A0A4C1ZEA8"/>
<sequence length="104" mass="11806">MKGTPLPETGYCLRGRVFTHRICVLADFSAASKTPTQCGIESGSNIYWPRALVLMLPGLPPVECAGSYCYLEWHVNYPMHLADGTLKHRKKWCDVMSQNFWSRI</sequence>
<keyword evidence="2" id="KW-1185">Reference proteome</keyword>
<name>A0A4C1ZEA8_EUMVA</name>